<dbReference type="OrthoDB" id="5421290at2759"/>
<name>A0A8H4LDB5_9HYPO</name>
<evidence type="ECO:0000256" key="1">
    <source>
        <dbReference type="SAM" id="MobiDB-lite"/>
    </source>
</evidence>
<dbReference type="AlphaFoldDB" id="A0A8H4LDB5"/>
<dbReference type="Proteomes" id="UP000554235">
    <property type="component" value="Unassembled WGS sequence"/>
</dbReference>
<feature type="region of interest" description="Disordered" evidence="1">
    <location>
        <begin position="130"/>
        <end position="164"/>
    </location>
</feature>
<feature type="chain" id="PRO_5034748466" description="Extracellular membrane protein CFEM domain-containing protein" evidence="3">
    <location>
        <begin position="23"/>
        <end position="189"/>
    </location>
</feature>
<evidence type="ECO:0008006" key="6">
    <source>
        <dbReference type="Google" id="ProtNLM"/>
    </source>
</evidence>
<evidence type="ECO:0000256" key="3">
    <source>
        <dbReference type="SAM" id="SignalP"/>
    </source>
</evidence>
<sequence>MIGMWAQYLLLGFVCLLQPASADATQTIASMDNYKSQRSCATECFWNGDPSNPDAQDVIGIRLHCCPQFDCDDHVKDSCYCRADLRTSAVAWLSTCVEYRCQNSVDASSAISIYDEYCGHDLPAHTEATATEETAQRETGGGNHPGNTGAQATAATTQDESSKGVPMRSSIGYIMFGWSFLVFALNVAT</sequence>
<keyword evidence="2" id="KW-0812">Transmembrane</keyword>
<protein>
    <recommendedName>
        <fullName evidence="6">Extracellular membrane protein CFEM domain-containing protein</fullName>
    </recommendedName>
</protein>
<reference evidence="4 5" key="1">
    <citation type="submission" date="2020-01" db="EMBL/GenBank/DDBJ databases">
        <title>Identification and distribution of gene clusters putatively required for synthesis of sphingolipid metabolism inhibitors in phylogenetically diverse species of the filamentous fungus Fusarium.</title>
        <authorList>
            <person name="Kim H.-S."/>
            <person name="Busman M."/>
            <person name="Brown D.W."/>
            <person name="Divon H."/>
            <person name="Uhlig S."/>
            <person name="Proctor R.H."/>
        </authorList>
    </citation>
    <scope>NUCLEOTIDE SEQUENCE [LARGE SCALE GENOMIC DNA]</scope>
    <source>
        <strain evidence="4 5">NRRL 20459</strain>
    </source>
</reference>
<proteinExistence type="predicted"/>
<gene>
    <name evidence="4" type="ORF">FALBO_7709</name>
</gene>
<feature type="signal peptide" evidence="3">
    <location>
        <begin position="1"/>
        <end position="22"/>
    </location>
</feature>
<organism evidence="4 5">
    <name type="scientific">Fusarium albosuccineum</name>
    <dbReference type="NCBI Taxonomy" id="1237068"/>
    <lineage>
        <taxon>Eukaryota</taxon>
        <taxon>Fungi</taxon>
        <taxon>Dikarya</taxon>
        <taxon>Ascomycota</taxon>
        <taxon>Pezizomycotina</taxon>
        <taxon>Sordariomycetes</taxon>
        <taxon>Hypocreomycetidae</taxon>
        <taxon>Hypocreales</taxon>
        <taxon>Nectriaceae</taxon>
        <taxon>Fusarium</taxon>
        <taxon>Fusarium decemcellulare species complex</taxon>
    </lineage>
</organism>
<feature type="transmembrane region" description="Helical" evidence="2">
    <location>
        <begin position="170"/>
        <end position="188"/>
    </location>
</feature>
<feature type="compositionally biased region" description="Low complexity" evidence="1">
    <location>
        <begin position="148"/>
        <end position="158"/>
    </location>
</feature>
<keyword evidence="2" id="KW-0472">Membrane</keyword>
<keyword evidence="5" id="KW-1185">Reference proteome</keyword>
<evidence type="ECO:0000313" key="5">
    <source>
        <dbReference type="Proteomes" id="UP000554235"/>
    </source>
</evidence>
<keyword evidence="3" id="KW-0732">Signal</keyword>
<evidence type="ECO:0000256" key="2">
    <source>
        <dbReference type="SAM" id="Phobius"/>
    </source>
</evidence>
<keyword evidence="2" id="KW-1133">Transmembrane helix</keyword>
<comment type="caution">
    <text evidence="4">The sequence shown here is derived from an EMBL/GenBank/DDBJ whole genome shotgun (WGS) entry which is preliminary data.</text>
</comment>
<accession>A0A8H4LDB5</accession>
<dbReference type="EMBL" id="JAADYS010001032">
    <property type="protein sequence ID" value="KAF4465444.1"/>
    <property type="molecule type" value="Genomic_DNA"/>
</dbReference>
<evidence type="ECO:0000313" key="4">
    <source>
        <dbReference type="EMBL" id="KAF4465444.1"/>
    </source>
</evidence>